<dbReference type="PIRSF" id="PIRSF005572">
    <property type="entry name" value="NifS"/>
    <property type="match status" value="1"/>
</dbReference>
<dbReference type="GeneID" id="11139180"/>
<dbReference type="InterPro" id="IPR015424">
    <property type="entry name" value="PyrdxlP-dep_Trfase"/>
</dbReference>
<comment type="similarity">
    <text evidence="2">Belongs to the class-V pyridoxal-phosphate-dependent aminotransferase family. Csd subfamily.</text>
</comment>
<dbReference type="SUPFAM" id="SSF53383">
    <property type="entry name" value="PLP-dependent transferases"/>
    <property type="match status" value="1"/>
</dbReference>
<keyword evidence="5" id="KW-0663">Pyridoxal phosphate</keyword>
<evidence type="ECO:0000256" key="5">
    <source>
        <dbReference type="ARBA" id="ARBA00022898"/>
    </source>
</evidence>
<dbReference type="GO" id="GO:0031071">
    <property type="term" value="F:cysteine desulfurase activity"/>
    <property type="evidence" value="ECO:0007669"/>
    <property type="project" value="UniProtKB-EC"/>
</dbReference>
<dbReference type="NCBIfam" id="TIGR01979">
    <property type="entry name" value="sufS"/>
    <property type="match status" value="1"/>
</dbReference>
<evidence type="ECO:0000313" key="8">
    <source>
        <dbReference type="EMBL" id="AEM38581.1"/>
    </source>
</evidence>
<dbReference type="STRING" id="694429.Pyrfu_0712"/>
<sequence>MRFLPGEGFLLDYESIREDFPILSKKRIVYLDNAATTQKPRQVIEAVRRFYEESNANILRGIYELSMKATMLYEEAHIVVAKFIGARDWREVVFTKNSTDSINMIAYALIGRIKSGDNIVVTEMEHHSNFLPWVRLARLTGAELRVAPIDEHGRLDMEKLESLIDEKTRVVAIVHASNVLGVVNDVRRVARIAHQYDALVVVDAAQSVPHMPVNVRELEADFLVFSGHKMLGPTGIGVLWGRLDILEELEPPVYGGGAVKSVRVESGEVKVEYAELPWKWEPGTPNIAGAVGLAEAVRYLQGIGLEKIEAHERTLTRMLIKMLGELDVRMVGDIPAEERVGIVSFTLDGFKPLFVALRLGRMKIAVRAGFHCAEPLHRKLGFNEGSVRASMYLYNGPDDIEKLVDALRGILRGEGGS</sequence>
<dbReference type="CDD" id="cd06453">
    <property type="entry name" value="SufS_like"/>
    <property type="match status" value="1"/>
</dbReference>
<dbReference type="KEGG" id="pfm:Pyrfu_0712"/>
<dbReference type="InterPro" id="IPR015422">
    <property type="entry name" value="PyrdxlP-dep_Trfase_small"/>
</dbReference>
<name>G0ED22_PYRF1</name>
<dbReference type="InterPro" id="IPR010970">
    <property type="entry name" value="Cys_dSase_SufS"/>
</dbReference>
<evidence type="ECO:0000256" key="6">
    <source>
        <dbReference type="ARBA" id="ARBA00050776"/>
    </source>
</evidence>
<proteinExistence type="inferred from homology"/>
<dbReference type="Gene3D" id="3.90.1150.10">
    <property type="entry name" value="Aspartate Aminotransferase, domain 1"/>
    <property type="match status" value="1"/>
</dbReference>
<dbReference type="PANTHER" id="PTHR43586:SF8">
    <property type="entry name" value="CYSTEINE DESULFURASE 1, CHLOROPLASTIC"/>
    <property type="match status" value="1"/>
</dbReference>
<dbReference type="EC" id="2.8.1.7" evidence="3"/>
<accession>G0ED22</accession>
<dbReference type="Proteomes" id="UP000001037">
    <property type="component" value="Chromosome"/>
</dbReference>
<keyword evidence="4" id="KW-0808">Transferase</keyword>
<dbReference type="GO" id="GO:0006534">
    <property type="term" value="P:cysteine metabolic process"/>
    <property type="evidence" value="ECO:0007669"/>
    <property type="project" value="InterPro"/>
</dbReference>
<dbReference type="HOGENOM" id="CLU_003433_2_5_2"/>
<keyword evidence="9" id="KW-1185">Reference proteome</keyword>
<dbReference type="InterPro" id="IPR000192">
    <property type="entry name" value="Aminotrans_V_dom"/>
</dbReference>
<evidence type="ECO:0000259" key="7">
    <source>
        <dbReference type="Pfam" id="PF00266"/>
    </source>
</evidence>
<protein>
    <recommendedName>
        <fullName evidence="3">cysteine desulfurase</fullName>
        <ecNumber evidence="3">2.8.1.7</ecNumber>
    </recommendedName>
</protein>
<dbReference type="InterPro" id="IPR015421">
    <property type="entry name" value="PyrdxlP-dep_Trfase_major"/>
</dbReference>
<dbReference type="PANTHER" id="PTHR43586">
    <property type="entry name" value="CYSTEINE DESULFURASE"/>
    <property type="match status" value="1"/>
</dbReference>
<evidence type="ECO:0000256" key="1">
    <source>
        <dbReference type="ARBA" id="ARBA00001933"/>
    </source>
</evidence>
<dbReference type="Gene3D" id="3.40.640.10">
    <property type="entry name" value="Type I PLP-dependent aspartate aminotransferase-like (Major domain)"/>
    <property type="match status" value="1"/>
</dbReference>
<dbReference type="GO" id="GO:0030170">
    <property type="term" value="F:pyridoxal phosphate binding"/>
    <property type="evidence" value="ECO:0007669"/>
    <property type="project" value="InterPro"/>
</dbReference>
<evidence type="ECO:0000256" key="3">
    <source>
        <dbReference type="ARBA" id="ARBA00012239"/>
    </source>
</evidence>
<evidence type="ECO:0000256" key="4">
    <source>
        <dbReference type="ARBA" id="ARBA00022679"/>
    </source>
</evidence>
<dbReference type="eggNOG" id="arCOG00065">
    <property type="taxonomic scope" value="Archaea"/>
</dbReference>
<organism evidence="8 9">
    <name type="scientific">Pyrolobus fumarii (strain DSM 11204 / 1A)</name>
    <dbReference type="NCBI Taxonomy" id="694429"/>
    <lineage>
        <taxon>Archaea</taxon>
        <taxon>Thermoproteota</taxon>
        <taxon>Thermoprotei</taxon>
        <taxon>Desulfurococcales</taxon>
        <taxon>Pyrodictiaceae</taxon>
        <taxon>Pyrolobus</taxon>
    </lineage>
</organism>
<dbReference type="InterPro" id="IPR016454">
    <property type="entry name" value="Cysteine_dSase"/>
</dbReference>
<comment type="catalytic activity">
    <reaction evidence="6">
        <text>(sulfur carrier)-H + L-cysteine = (sulfur carrier)-SH + L-alanine</text>
        <dbReference type="Rhea" id="RHEA:43892"/>
        <dbReference type="Rhea" id="RHEA-COMP:14737"/>
        <dbReference type="Rhea" id="RHEA-COMP:14739"/>
        <dbReference type="ChEBI" id="CHEBI:29917"/>
        <dbReference type="ChEBI" id="CHEBI:35235"/>
        <dbReference type="ChEBI" id="CHEBI:57972"/>
        <dbReference type="ChEBI" id="CHEBI:64428"/>
        <dbReference type="EC" id="2.8.1.7"/>
    </reaction>
</comment>
<dbReference type="RefSeq" id="WP_014026258.1">
    <property type="nucleotide sequence ID" value="NC_015931.1"/>
</dbReference>
<reference evidence="8 9" key="1">
    <citation type="journal article" date="2011" name="Stand. Genomic Sci.">
        <title>Complete genome sequence of the hyperthermophilic chemolithoautotroph Pyrolobus fumarii type strain (1A).</title>
        <authorList>
            <person name="Anderson I."/>
            <person name="Goker M."/>
            <person name="Nolan M."/>
            <person name="Lucas S."/>
            <person name="Hammon N."/>
            <person name="Deshpande S."/>
            <person name="Cheng J.F."/>
            <person name="Tapia R."/>
            <person name="Han C."/>
            <person name="Goodwin L."/>
            <person name="Pitluck S."/>
            <person name="Huntemann M."/>
            <person name="Liolios K."/>
            <person name="Ivanova N."/>
            <person name="Pagani I."/>
            <person name="Mavromatis K."/>
            <person name="Ovchinikova G."/>
            <person name="Pati A."/>
            <person name="Chen A."/>
            <person name="Palaniappan K."/>
            <person name="Land M."/>
            <person name="Hauser L."/>
            <person name="Brambilla E.M."/>
            <person name="Huber H."/>
            <person name="Yasawong M."/>
            <person name="Rohde M."/>
            <person name="Spring S."/>
            <person name="Abt B."/>
            <person name="Sikorski J."/>
            <person name="Wirth R."/>
            <person name="Detter J.C."/>
            <person name="Woyke T."/>
            <person name="Bristow J."/>
            <person name="Eisen J.A."/>
            <person name="Markowitz V."/>
            <person name="Hugenholtz P."/>
            <person name="Kyrpides N.C."/>
            <person name="Klenk H.P."/>
            <person name="Lapidus A."/>
        </authorList>
    </citation>
    <scope>NUCLEOTIDE SEQUENCE [LARGE SCALE GENOMIC DNA]</scope>
    <source>
        <strain evidence="9">DSM 11204 / 1A</strain>
    </source>
</reference>
<evidence type="ECO:0000313" key="9">
    <source>
        <dbReference type="Proteomes" id="UP000001037"/>
    </source>
</evidence>
<feature type="domain" description="Aminotransferase class V" evidence="7">
    <location>
        <begin position="29"/>
        <end position="403"/>
    </location>
</feature>
<dbReference type="InParanoid" id="G0ED22"/>
<evidence type="ECO:0000256" key="2">
    <source>
        <dbReference type="ARBA" id="ARBA00010447"/>
    </source>
</evidence>
<dbReference type="EMBL" id="CP002838">
    <property type="protein sequence ID" value="AEM38581.1"/>
    <property type="molecule type" value="Genomic_DNA"/>
</dbReference>
<dbReference type="FunCoup" id="G0ED22">
    <property type="interactions" value="45"/>
</dbReference>
<gene>
    <name evidence="8" type="ordered locus">Pyrfu_0712</name>
</gene>
<comment type="cofactor">
    <cofactor evidence="1">
        <name>pyridoxal 5'-phosphate</name>
        <dbReference type="ChEBI" id="CHEBI:597326"/>
    </cofactor>
</comment>
<dbReference type="AlphaFoldDB" id="G0ED22"/>
<dbReference type="Pfam" id="PF00266">
    <property type="entry name" value="Aminotran_5"/>
    <property type="match status" value="1"/>
</dbReference>